<dbReference type="EMBL" id="FORT01000001">
    <property type="protein sequence ID" value="SFI89816.1"/>
    <property type="molecule type" value="Genomic_DNA"/>
</dbReference>
<dbReference type="RefSeq" id="WP_092266334.1">
    <property type="nucleotide sequence ID" value="NZ_FORT01000001.1"/>
</dbReference>
<reference evidence="2" key="1">
    <citation type="submission" date="2016-10" db="EMBL/GenBank/DDBJ databases">
        <authorList>
            <person name="Varghese N."/>
            <person name="Submissions S."/>
        </authorList>
    </citation>
    <scope>NUCLEOTIDE SEQUENCE [LARGE SCALE GENOMIC DNA]</scope>
    <source>
        <strain evidence="2">OK042</strain>
    </source>
</reference>
<evidence type="ECO:0000313" key="1">
    <source>
        <dbReference type="EMBL" id="SFI89816.1"/>
    </source>
</evidence>
<name>A0A1I3LZE8_9BACL</name>
<dbReference type="STRING" id="1884381.SAMN05518846_101466"/>
<organism evidence="1 2">
    <name type="scientific">Brevibacillus centrosporus</name>
    <dbReference type="NCBI Taxonomy" id="54910"/>
    <lineage>
        <taxon>Bacteria</taxon>
        <taxon>Bacillati</taxon>
        <taxon>Bacillota</taxon>
        <taxon>Bacilli</taxon>
        <taxon>Bacillales</taxon>
        <taxon>Paenibacillaceae</taxon>
        <taxon>Brevibacillus</taxon>
    </lineage>
</organism>
<proteinExistence type="predicted"/>
<gene>
    <name evidence="1" type="ORF">SAMN05518846_101466</name>
</gene>
<sequence>MSDMQDVRMLQGFILQVLRNEHPDWFAPFRYPMYGMVMKAGGGKADVQILTQDGQPDETIPVLLATYDTKRFLDLLNGDKVLVAFPYGDPTEARIIERM</sequence>
<accession>A0A1I3LZE8</accession>
<protein>
    <submittedName>
        <fullName evidence="1">Uncharacterized protein</fullName>
    </submittedName>
</protein>
<dbReference type="AlphaFoldDB" id="A0A1I3LZE8"/>
<keyword evidence="2" id="KW-1185">Reference proteome</keyword>
<dbReference type="Proteomes" id="UP000198915">
    <property type="component" value="Unassembled WGS sequence"/>
</dbReference>
<evidence type="ECO:0000313" key="2">
    <source>
        <dbReference type="Proteomes" id="UP000198915"/>
    </source>
</evidence>